<dbReference type="AlphaFoldDB" id="G8THJ9"/>
<evidence type="ECO:0000313" key="2">
    <source>
        <dbReference type="Proteomes" id="UP000005438"/>
    </source>
</evidence>
<organism evidence="1 2">
    <name type="scientific">Niastella koreensis (strain DSM 17620 / KACC 11465 / NBRC 106392 / GR20-10)</name>
    <dbReference type="NCBI Taxonomy" id="700598"/>
    <lineage>
        <taxon>Bacteria</taxon>
        <taxon>Pseudomonadati</taxon>
        <taxon>Bacteroidota</taxon>
        <taxon>Chitinophagia</taxon>
        <taxon>Chitinophagales</taxon>
        <taxon>Chitinophagaceae</taxon>
        <taxon>Niastella</taxon>
    </lineage>
</organism>
<dbReference type="RefSeq" id="WP_014216319.1">
    <property type="nucleotide sequence ID" value="NC_016609.1"/>
</dbReference>
<sequence>MKTILLDLLQFTSMFLLMLRKVPVIEGTVSSLSYRGALKMKFTRKIVY</sequence>
<dbReference type="EMBL" id="CP003178">
    <property type="protein sequence ID" value="AEV96405.1"/>
    <property type="molecule type" value="Genomic_DNA"/>
</dbReference>
<dbReference type="HOGENOM" id="CLU_3155357_0_0_10"/>
<name>G8THJ9_NIAKG</name>
<proteinExistence type="predicted"/>
<protein>
    <submittedName>
        <fullName evidence="1">Uncharacterized protein</fullName>
    </submittedName>
</protein>
<accession>G8THJ9</accession>
<gene>
    <name evidence="1" type="ordered locus">Niako_0002</name>
</gene>
<dbReference type="Proteomes" id="UP000005438">
    <property type="component" value="Chromosome"/>
</dbReference>
<evidence type="ECO:0000313" key="1">
    <source>
        <dbReference type="EMBL" id="AEV96405.1"/>
    </source>
</evidence>
<reference evidence="1 2" key="1">
    <citation type="submission" date="2011-12" db="EMBL/GenBank/DDBJ databases">
        <title>The complete genome of Niastella koreensis GR20-10.</title>
        <authorList>
            <consortium name="US DOE Joint Genome Institute (JGI-PGF)"/>
            <person name="Lucas S."/>
            <person name="Han J."/>
            <person name="Lapidus A."/>
            <person name="Bruce D."/>
            <person name="Goodwin L."/>
            <person name="Pitluck S."/>
            <person name="Peters L."/>
            <person name="Kyrpides N."/>
            <person name="Mavromatis K."/>
            <person name="Ivanova N."/>
            <person name="Mikhailova N."/>
            <person name="Davenport K."/>
            <person name="Saunders E."/>
            <person name="Detter J.C."/>
            <person name="Tapia R."/>
            <person name="Han C."/>
            <person name="Land M."/>
            <person name="Hauser L."/>
            <person name="Markowitz V."/>
            <person name="Cheng J.-F."/>
            <person name="Hugenholtz P."/>
            <person name="Woyke T."/>
            <person name="Wu D."/>
            <person name="Tindall B."/>
            <person name="Pomrenke H."/>
            <person name="Brambilla E."/>
            <person name="Klenk H.-P."/>
            <person name="Eisen J.A."/>
        </authorList>
    </citation>
    <scope>NUCLEOTIDE SEQUENCE [LARGE SCALE GENOMIC DNA]</scope>
    <source>
        <strain evidence="2">DSM 17620 / KACC 11465 / NBRC 106392 / GR20-10</strain>
    </source>
</reference>
<dbReference type="KEGG" id="nko:Niako_0002"/>